<name>A0ACB9XJU9_CHAAC</name>
<protein>
    <submittedName>
        <fullName evidence="1">Uncharacterized protein</fullName>
    </submittedName>
</protein>
<evidence type="ECO:0000313" key="2">
    <source>
        <dbReference type="Proteomes" id="UP001057452"/>
    </source>
</evidence>
<keyword evidence="2" id="KW-1185">Reference proteome</keyword>
<comment type="caution">
    <text evidence="1">The sequence shown here is derived from an EMBL/GenBank/DDBJ whole genome shotgun (WGS) entry which is preliminary data.</text>
</comment>
<evidence type="ECO:0000313" key="1">
    <source>
        <dbReference type="EMBL" id="KAI4827346.1"/>
    </source>
</evidence>
<accession>A0ACB9XJU9</accession>
<dbReference type="Proteomes" id="UP001057452">
    <property type="component" value="Chromosome 5"/>
</dbReference>
<dbReference type="EMBL" id="CM043789">
    <property type="protein sequence ID" value="KAI4827346.1"/>
    <property type="molecule type" value="Genomic_DNA"/>
</dbReference>
<gene>
    <name evidence="1" type="ORF">KUCAC02_030748</name>
</gene>
<proteinExistence type="predicted"/>
<reference evidence="1" key="1">
    <citation type="submission" date="2022-05" db="EMBL/GenBank/DDBJ databases">
        <title>Chromosome-level genome of Chaenocephalus aceratus.</title>
        <authorList>
            <person name="Park H."/>
        </authorList>
    </citation>
    <scope>NUCLEOTIDE SEQUENCE</scope>
    <source>
        <strain evidence="1">KU_202001</strain>
    </source>
</reference>
<organism evidence="1 2">
    <name type="scientific">Chaenocephalus aceratus</name>
    <name type="common">Blackfin icefish</name>
    <name type="synonym">Chaenichthys aceratus</name>
    <dbReference type="NCBI Taxonomy" id="36190"/>
    <lineage>
        <taxon>Eukaryota</taxon>
        <taxon>Metazoa</taxon>
        <taxon>Chordata</taxon>
        <taxon>Craniata</taxon>
        <taxon>Vertebrata</taxon>
        <taxon>Euteleostomi</taxon>
        <taxon>Actinopterygii</taxon>
        <taxon>Neopterygii</taxon>
        <taxon>Teleostei</taxon>
        <taxon>Neoteleostei</taxon>
        <taxon>Acanthomorphata</taxon>
        <taxon>Eupercaria</taxon>
        <taxon>Perciformes</taxon>
        <taxon>Notothenioidei</taxon>
        <taxon>Channichthyidae</taxon>
        <taxon>Chaenocephalus</taxon>
    </lineage>
</organism>
<sequence>METVLLNGARGQSTEGPPGPREILRKIFLGLMKVDMLNLIIVLLRLNLLQDTEQYERGHFLADPGPAAWTVCCCRETTFLPALSPSLGQTGERVQGFLGALLQGSPGKASPERPTPRAGERRAHRAGDGLWANRPLQQKRLQSLLRSHPQTAGPPRERPRPGGRTQTPPPGEPQHEVLFECFVTKC</sequence>